<dbReference type="RefSeq" id="XP_039121371.1">
    <property type="nucleotide sequence ID" value="XM_039265437.1"/>
</dbReference>
<reference evidence="5" key="1">
    <citation type="submission" date="2025-08" db="UniProtKB">
        <authorList>
            <consortium name="RefSeq"/>
        </authorList>
    </citation>
    <scope>IDENTIFICATION</scope>
</reference>
<dbReference type="InterPro" id="IPR017853">
    <property type="entry name" value="GH"/>
</dbReference>
<keyword evidence="3" id="KW-0732">Signal</keyword>
<feature type="chain" id="PRO_5044257131" evidence="3">
    <location>
        <begin position="23"/>
        <end position="423"/>
    </location>
</feature>
<protein>
    <submittedName>
        <fullName evidence="5">LOW QUALITY PROTEIN: beta-glucosidase 1-like</fullName>
    </submittedName>
</protein>
<sequence length="423" mass="48558">MGLHFHLFILLLLLLFVCGSSAEHGRGRRYDTGILSRGAFPKGYVFGTAASAYQVEGMARKDGRGPSIWDKFVHIPGEIANNATADVSVDEYHRYKRGLCKLRRFLFQTFGDRVKNWFTFNEPRVVAALGYDDGKFAPGRCTNCSAGGNSATEPYIVAHHLILSHAAAAKRYREKYQAEQKGRIGILLDFVWYEPLSDSKADEAAAQRSRDFHLGWFLHPIIYGEYPKSMQMIVKERLPKFSPEEVKMVKGSTDYVGINQYTAYYMYAPQVPLPTAVRYQLDWNAGFAYERNGVPIGPRAHSEWLYIVPWGMYKAVTYVKEHYGNPTVILSENGMDDPGNVTLRVGLHDTTRLNYYRSYITELKKAIDDGANVIGYFAWSLLDNFEWKSGYTSRFGLVYIDYKNLRRYPKMSAYWFRQWLNKN</sequence>
<dbReference type="GO" id="GO:0008422">
    <property type="term" value="F:beta-glucosidase activity"/>
    <property type="evidence" value="ECO:0007669"/>
    <property type="project" value="TreeGrafter"/>
</dbReference>
<organism evidence="4 5">
    <name type="scientific">Dioscorea cayennensis subsp. rotundata</name>
    <name type="common">White Guinea yam</name>
    <name type="synonym">Dioscorea rotundata</name>
    <dbReference type="NCBI Taxonomy" id="55577"/>
    <lineage>
        <taxon>Eukaryota</taxon>
        <taxon>Viridiplantae</taxon>
        <taxon>Streptophyta</taxon>
        <taxon>Embryophyta</taxon>
        <taxon>Tracheophyta</taxon>
        <taxon>Spermatophyta</taxon>
        <taxon>Magnoliopsida</taxon>
        <taxon>Liliopsida</taxon>
        <taxon>Dioscoreales</taxon>
        <taxon>Dioscoreaceae</taxon>
        <taxon>Dioscorea</taxon>
    </lineage>
</organism>
<dbReference type="Proteomes" id="UP001515500">
    <property type="component" value="Chromosome 4"/>
</dbReference>
<keyword evidence="4" id="KW-1185">Reference proteome</keyword>
<dbReference type="FunFam" id="3.20.20.80:FF:000041">
    <property type="entry name" value="Beta-glucosidase 7"/>
    <property type="match status" value="1"/>
</dbReference>
<comment type="similarity">
    <text evidence="1 2">Belongs to the glycosyl hydrolase 1 family.</text>
</comment>
<feature type="signal peptide" evidence="3">
    <location>
        <begin position="1"/>
        <end position="22"/>
    </location>
</feature>
<dbReference type="Pfam" id="PF00232">
    <property type="entry name" value="Glyco_hydro_1"/>
    <property type="match status" value="2"/>
</dbReference>
<dbReference type="InterPro" id="IPR001360">
    <property type="entry name" value="Glyco_hydro_1"/>
</dbReference>
<evidence type="ECO:0000256" key="3">
    <source>
        <dbReference type="SAM" id="SignalP"/>
    </source>
</evidence>
<dbReference type="GO" id="GO:0005975">
    <property type="term" value="P:carbohydrate metabolic process"/>
    <property type="evidence" value="ECO:0007669"/>
    <property type="project" value="InterPro"/>
</dbReference>
<dbReference type="AlphaFoldDB" id="A0AB40B2A1"/>
<evidence type="ECO:0000256" key="1">
    <source>
        <dbReference type="ARBA" id="ARBA00010838"/>
    </source>
</evidence>
<dbReference type="PRINTS" id="PR00131">
    <property type="entry name" value="GLHYDRLASE1"/>
</dbReference>
<evidence type="ECO:0000256" key="2">
    <source>
        <dbReference type="RuleBase" id="RU003690"/>
    </source>
</evidence>
<evidence type="ECO:0000313" key="4">
    <source>
        <dbReference type="Proteomes" id="UP001515500"/>
    </source>
</evidence>
<accession>A0AB40B2A1</accession>
<dbReference type="PANTHER" id="PTHR10353">
    <property type="entry name" value="GLYCOSYL HYDROLASE"/>
    <property type="match status" value="1"/>
</dbReference>
<dbReference type="PANTHER" id="PTHR10353:SF28">
    <property type="entry name" value="BETA-GLUCOSIDASE 44"/>
    <property type="match status" value="1"/>
</dbReference>
<dbReference type="Gene3D" id="3.20.20.80">
    <property type="entry name" value="Glycosidases"/>
    <property type="match status" value="2"/>
</dbReference>
<dbReference type="SUPFAM" id="SSF51445">
    <property type="entry name" value="(Trans)glycosidases"/>
    <property type="match status" value="1"/>
</dbReference>
<gene>
    <name evidence="5" type="primary">LOC120258091</name>
</gene>
<name>A0AB40B2A1_DIOCR</name>
<evidence type="ECO:0000313" key="5">
    <source>
        <dbReference type="RefSeq" id="XP_039121371.1"/>
    </source>
</evidence>
<dbReference type="GeneID" id="120258091"/>
<proteinExistence type="inferred from homology"/>